<dbReference type="EMBL" id="CP011129">
    <property type="protein sequence ID" value="ALN82551.1"/>
    <property type="molecule type" value="Genomic_DNA"/>
</dbReference>
<protein>
    <recommendedName>
        <fullName evidence="4">Transmembrane protein</fullName>
    </recommendedName>
</protein>
<keyword evidence="3" id="KW-1185">Reference proteome</keyword>
<proteinExistence type="predicted"/>
<dbReference type="PATRIC" id="fig|84531.8.peg.4439"/>
<dbReference type="AlphaFoldDB" id="A0A0S2FGC1"/>
<sequence length="135" mass="15108">MRSRSASAYLSLMVGVATGVFVLSIARTLYYFAIDRQPEMSPMMFIIFAPVVALPFMFVAAVAEFVARRLMPRLKQSRKQLSRSWSFLIGASYTSPLFGLIDARLLVLCLLINPVVAHVLLARRERADAVDRPLS</sequence>
<evidence type="ECO:0000313" key="2">
    <source>
        <dbReference type="EMBL" id="ALN82551.1"/>
    </source>
</evidence>
<evidence type="ECO:0008006" key="4">
    <source>
        <dbReference type="Google" id="ProtNLM"/>
    </source>
</evidence>
<feature type="transmembrane region" description="Helical" evidence="1">
    <location>
        <begin position="87"/>
        <end position="113"/>
    </location>
</feature>
<evidence type="ECO:0000313" key="3">
    <source>
        <dbReference type="Proteomes" id="UP000060787"/>
    </source>
</evidence>
<feature type="transmembrane region" description="Helical" evidence="1">
    <location>
        <begin position="12"/>
        <end position="33"/>
    </location>
</feature>
<gene>
    <name evidence="2" type="ORF">LA76x_4443</name>
</gene>
<accession>A0A0S2FGC1</accession>
<feature type="transmembrane region" description="Helical" evidence="1">
    <location>
        <begin position="45"/>
        <end position="66"/>
    </location>
</feature>
<keyword evidence="1" id="KW-1133">Transmembrane helix</keyword>
<reference evidence="2 3" key="1">
    <citation type="journal article" date="2015" name="BMC Genomics">
        <title>Comparative genomics and metabolic profiling of the genus Lysobacter.</title>
        <authorList>
            <person name="de Bruijn I."/>
            <person name="Cheng X."/>
            <person name="de Jager V."/>
            <person name="Exposito R.G."/>
            <person name="Watrous J."/>
            <person name="Patel N."/>
            <person name="Postma J."/>
            <person name="Dorrestein P.C."/>
            <person name="Kobayashi D."/>
            <person name="Raaijmakers J.M."/>
        </authorList>
    </citation>
    <scope>NUCLEOTIDE SEQUENCE [LARGE SCALE GENOMIC DNA]</scope>
    <source>
        <strain evidence="2 3">76</strain>
    </source>
</reference>
<dbReference type="Proteomes" id="UP000060787">
    <property type="component" value="Chromosome"/>
</dbReference>
<name>A0A0S2FGC1_LYSAN</name>
<dbReference type="KEGG" id="lab:LA76x_4443"/>
<organism evidence="2 3">
    <name type="scientific">Lysobacter antibioticus</name>
    <dbReference type="NCBI Taxonomy" id="84531"/>
    <lineage>
        <taxon>Bacteria</taxon>
        <taxon>Pseudomonadati</taxon>
        <taxon>Pseudomonadota</taxon>
        <taxon>Gammaproteobacteria</taxon>
        <taxon>Lysobacterales</taxon>
        <taxon>Lysobacteraceae</taxon>
        <taxon>Lysobacter</taxon>
    </lineage>
</organism>
<keyword evidence="1" id="KW-0812">Transmembrane</keyword>
<dbReference type="RefSeq" id="WP_057919245.1">
    <property type="nucleotide sequence ID" value="NZ_CP011129.1"/>
</dbReference>
<keyword evidence="1" id="KW-0472">Membrane</keyword>
<evidence type="ECO:0000256" key="1">
    <source>
        <dbReference type="SAM" id="Phobius"/>
    </source>
</evidence>